<dbReference type="EMBL" id="JAIZAY010000013">
    <property type="protein sequence ID" value="KAJ8030479.1"/>
    <property type="molecule type" value="Genomic_DNA"/>
</dbReference>
<gene>
    <name evidence="1" type="ORF">HOLleu_26916</name>
</gene>
<organism evidence="1 2">
    <name type="scientific">Holothuria leucospilota</name>
    <name type="common">Black long sea cucumber</name>
    <name type="synonym">Mertensiothuria leucospilota</name>
    <dbReference type="NCBI Taxonomy" id="206669"/>
    <lineage>
        <taxon>Eukaryota</taxon>
        <taxon>Metazoa</taxon>
        <taxon>Echinodermata</taxon>
        <taxon>Eleutherozoa</taxon>
        <taxon>Echinozoa</taxon>
        <taxon>Holothuroidea</taxon>
        <taxon>Aspidochirotacea</taxon>
        <taxon>Aspidochirotida</taxon>
        <taxon>Holothuriidae</taxon>
        <taxon>Holothuria</taxon>
    </lineage>
</organism>
<proteinExistence type="predicted"/>
<evidence type="ECO:0000313" key="1">
    <source>
        <dbReference type="EMBL" id="KAJ8030479.1"/>
    </source>
</evidence>
<sequence>MTDAEQALEDALEEGLPEATPLRDFDHLRQNCKSKLRALVISTPLQQKLFLDAVFGVQEERSRIIDAKDGKDLKNLLYSLCEFFNEEEAKFLKLMRRGIEATLDLHSLATLVNAAK</sequence>
<name>A0A9Q1H1X5_HOLLE</name>
<accession>A0A9Q1H1X5</accession>
<reference evidence="1" key="1">
    <citation type="submission" date="2021-10" db="EMBL/GenBank/DDBJ databases">
        <title>Tropical sea cucumber genome reveals ecological adaptation and Cuvierian tubules defense mechanism.</title>
        <authorList>
            <person name="Chen T."/>
        </authorList>
    </citation>
    <scope>NUCLEOTIDE SEQUENCE</scope>
    <source>
        <strain evidence="1">Nanhai2018</strain>
        <tissue evidence="1">Muscle</tissue>
    </source>
</reference>
<comment type="caution">
    <text evidence="1">The sequence shown here is derived from an EMBL/GenBank/DDBJ whole genome shotgun (WGS) entry which is preliminary data.</text>
</comment>
<dbReference type="AlphaFoldDB" id="A0A9Q1H1X5"/>
<protein>
    <submittedName>
        <fullName evidence="1">Uncharacterized protein</fullName>
    </submittedName>
</protein>
<keyword evidence="2" id="KW-1185">Reference proteome</keyword>
<evidence type="ECO:0000313" key="2">
    <source>
        <dbReference type="Proteomes" id="UP001152320"/>
    </source>
</evidence>
<dbReference type="Proteomes" id="UP001152320">
    <property type="component" value="Chromosome 13"/>
</dbReference>